<keyword evidence="2" id="KW-0812">Transmembrane</keyword>
<feature type="transmembrane region" description="Helical" evidence="2">
    <location>
        <begin position="92"/>
        <end position="112"/>
    </location>
</feature>
<evidence type="ECO:0000313" key="3">
    <source>
        <dbReference type="EMBL" id="MBA5606960.1"/>
    </source>
</evidence>
<evidence type="ECO:0000256" key="2">
    <source>
        <dbReference type="SAM" id="Phobius"/>
    </source>
</evidence>
<feature type="transmembrane region" description="Helical" evidence="2">
    <location>
        <begin position="176"/>
        <end position="200"/>
    </location>
</feature>
<protein>
    <recommendedName>
        <fullName evidence="5">Glycosyltransferase RgtA/B/C/D-like domain-containing protein</fullName>
    </recommendedName>
</protein>
<dbReference type="RefSeq" id="WP_182219190.1">
    <property type="nucleotide sequence ID" value="NZ_JACEZS010000014.1"/>
</dbReference>
<feature type="compositionally biased region" description="Basic and acidic residues" evidence="1">
    <location>
        <begin position="500"/>
        <end position="516"/>
    </location>
</feature>
<accession>A0A7W2EJ93</accession>
<feature type="transmembrane region" description="Helical" evidence="2">
    <location>
        <begin position="118"/>
        <end position="138"/>
    </location>
</feature>
<proteinExistence type="predicted"/>
<feature type="region of interest" description="Disordered" evidence="1">
    <location>
        <begin position="497"/>
        <end position="516"/>
    </location>
</feature>
<dbReference type="EMBL" id="JACEZS010000014">
    <property type="protein sequence ID" value="MBA5606960.1"/>
    <property type="molecule type" value="Genomic_DNA"/>
</dbReference>
<feature type="transmembrane region" description="Helical" evidence="2">
    <location>
        <begin position="212"/>
        <end position="230"/>
    </location>
</feature>
<feature type="transmembrane region" description="Helical" evidence="2">
    <location>
        <begin position="256"/>
        <end position="275"/>
    </location>
</feature>
<dbReference type="AlphaFoldDB" id="A0A7W2EJ93"/>
<feature type="transmembrane region" description="Helical" evidence="2">
    <location>
        <begin position="337"/>
        <end position="357"/>
    </location>
</feature>
<feature type="transmembrane region" description="Helical" evidence="2">
    <location>
        <begin position="306"/>
        <end position="328"/>
    </location>
</feature>
<feature type="transmembrane region" description="Helical" evidence="2">
    <location>
        <begin position="145"/>
        <end position="164"/>
    </location>
</feature>
<organism evidence="3 4">
    <name type="scientific">Rugamonas fusca</name>
    <dbReference type="NCBI Taxonomy" id="2758568"/>
    <lineage>
        <taxon>Bacteria</taxon>
        <taxon>Pseudomonadati</taxon>
        <taxon>Pseudomonadota</taxon>
        <taxon>Betaproteobacteria</taxon>
        <taxon>Burkholderiales</taxon>
        <taxon>Oxalobacteraceae</taxon>
        <taxon>Telluria group</taxon>
        <taxon>Rugamonas</taxon>
    </lineage>
</organism>
<evidence type="ECO:0000256" key="1">
    <source>
        <dbReference type="SAM" id="MobiDB-lite"/>
    </source>
</evidence>
<comment type="caution">
    <text evidence="3">The sequence shown here is derived from an EMBL/GenBank/DDBJ whole genome shotgun (WGS) entry which is preliminary data.</text>
</comment>
<keyword evidence="4" id="KW-1185">Reference proteome</keyword>
<dbReference type="Proteomes" id="UP000566711">
    <property type="component" value="Unassembled WGS sequence"/>
</dbReference>
<gene>
    <name evidence="3" type="ORF">H3H36_16505</name>
</gene>
<sequence length="516" mass="54530">MTSPPRRSPPGLFARVPLPVAWAGLCFALGAAAIFQYPLNHDVAWLLAMAGRARGGARLYVDLIELNPPLIIWLSMPVTALADWLRVAPGTVYRVLVLALALACVGWAAALARDHRGGAAGALLLPPLAYVAVALAGYDFGQREHLALLLSLPYLAQACVRLHGAPVRRRGRLAAAALAAIGFAIKPYFLLVPALVEGVLVLRSRRGPDGGVWLMGAIMCAYLAAILWLTPDYLPLARTLAHVYGAGYLGIGRFDFLHTPNFLIGAICATLAWIAGPAPRGAALPLSAAAAGFAGAALLQNKGWNYHWYPVAALAWLLFALAAAEVLARPGRLPARAVAPLVGGVMAVLAALSLLAAPHKAALENPAPALFSPVIRELGGGPVLVWSNAVRAAYPLVTEPDIGTASRLPTMSLLSAAIVARQARVEAYLRDIVVADLLRAPPNVLVVESQPWGPAPSFDFIAYLAADARAAPALRGYRLARQVAGYRFYQRLPAPAALGGRDDGQQRDAERQAHEP</sequence>
<keyword evidence="2" id="KW-1133">Transmembrane helix</keyword>
<keyword evidence="2" id="KW-0472">Membrane</keyword>
<evidence type="ECO:0008006" key="5">
    <source>
        <dbReference type="Google" id="ProtNLM"/>
    </source>
</evidence>
<name>A0A7W2EJ93_9BURK</name>
<reference evidence="3 4" key="1">
    <citation type="submission" date="2020-07" db="EMBL/GenBank/DDBJ databases">
        <title>Novel species isolated from subtropical streams in China.</title>
        <authorList>
            <person name="Lu H."/>
        </authorList>
    </citation>
    <scope>NUCLEOTIDE SEQUENCE [LARGE SCALE GENOMIC DNA]</scope>
    <source>
        <strain evidence="3 4">FT3S</strain>
    </source>
</reference>
<evidence type="ECO:0000313" key="4">
    <source>
        <dbReference type="Proteomes" id="UP000566711"/>
    </source>
</evidence>
<feature type="transmembrane region" description="Helical" evidence="2">
    <location>
        <begin position="12"/>
        <end position="37"/>
    </location>
</feature>